<keyword evidence="7" id="KW-0998">Cell outer membrane</keyword>
<keyword evidence="6" id="KW-0472">Membrane</keyword>
<dbReference type="Gene3D" id="2.40.160.60">
    <property type="entry name" value="Outer membrane protein transport protein (OMPP1/FadL/TodX)"/>
    <property type="match status" value="1"/>
</dbReference>
<evidence type="ECO:0000256" key="1">
    <source>
        <dbReference type="ARBA" id="ARBA00004571"/>
    </source>
</evidence>
<keyword evidence="3" id="KW-1134">Transmembrane beta strand</keyword>
<dbReference type="GO" id="GO:0009279">
    <property type="term" value="C:cell outer membrane"/>
    <property type="evidence" value="ECO:0007669"/>
    <property type="project" value="UniProtKB-SubCell"/>
</dbReference>
<dbReference type="EMBL" id="CP018800">
    <property type="protein sequence ID" value="ATX81592.1"/>
    <property type="molecule type" value="Genomic_DNA"/>
</dbReference>
<organism evidence="9 10">
    <name type="scientific">Mariprofundus ferrinatatus</name>
    <dbReference type="NCBI Taxonomy" id="1921087"/>
    <lineage>
        <taxon>Bacteria</taxon>
        <taxon>Pseudomonadati</taxon>
        <taxon>Pseudomonadota</taxon>
        <taxon>Candidatius Mariprofundia</taxon>
        <taxon>Mariprofundales</taxon>
        <taxon>Mariprofundaceae</taxon>
        <taxon>Mariprofundus</taxon>
    </lineage>
</organism>
<feature type="chain" id="PRO_5014771923" evidence="8">
    <location>
        <begin position="21"/>
        <end position="416"/>
    </location>
</feature>
<evidence type="ECO:0000256" key="4">
    <source>
        <dbReference type="ARBA" id="ARBA00022692"/>
    </source>
</evidence>
<dbReference type="OrthoDB" id="19849at2"/>
<dbReference type="PANTHER" id="PTHR35093:SF8">
    <property type="entry name" value="OUTER MEMBRANE PROTEIN NMB0088-RELATED"/>
    <property type="match status" value="1"/>
</dbReference>
<comment type="similarity">
    <text evidence="2">Belongs to the OmpP1/FadL family.</text>
</comment>
<comment type="subcellular location">
    <subcellularLocation>
        <location evidence="1">Cell outer membrane</location>
        <topology evidence="1">Multi-pass membrane protein</topology>
    </subcellularLocation>
</comment>
<evidence type="ECO:0000313" key="10">
    <source>
        <dbReference type="Proteomes" id="UP000231637"/>
    </source>
</evidence>
<dbReference type="Proteomes" id="UP000231637">
    <property type="component" value="Chromosome"/>
</dbReference>
<reference evidence="9 10" key="1">
    <citation type="submission" date="2016-12" db="EMBL/GenBank/DDBJ databases">
        <title>Isolation and genomic insights into novel planktonic Zetaproteobacteria from stratified waters of the Chesapeake Bay.</title>
        <authorList>
            <person name="McAllister S.M."/>
            <person name="Kato S."/>
            <person name="Chan C.S."/>
            <person name="Chiu B.K."/>
            <person name="Field E.K."/>
        </authorList>
    </citation>
    <scope>NUCLEOTIDE SEQUENCE [LARGE SCALE GENOMIC DNA]</scope>
    <source>
        <strain evidence="9 10">CP-8</strain>
    </source>
</reference>
<evidence type="ECO:0000256" key="3">
    <source>
        <dbReference type="ARBA" id="ARBA00022452"/>
    </source>
</evidence>
<dbReference type="PANTHER" id="PTHR35093">
    <property type="entry name" value="OUTER MEMBRANE PROTEIN NMB0088-RELATED"/>
    <property type="match status" value="1"/>
</dbReference>
<gene>
    <name evidence="9" type="ORF">Ga0123462_0722</name>
</gene>
<keyword evidence="4" id="KW-0812">Transmembrane</keyword>
<dbReference type="AlphaFoldDB" id="A0A2K8L3B5"/>
<evidence type="ECO:0000256" key="8">
    <source>
        <dbReference type="SAM" id="SignalP"/>
    </source>
</evidence>
<dbReference type="KEGG" id="mfn:Ga0123462_0722"/>
<sequence length="416" mass="44901">MKRNILLVSMLFAGISTAQAGGYMVGEMATRATGMASAFTAVADDASAAWHNPAGVAFTEGRQLMLGSAVILTSNDFTSNSSNLIPAPATSVKAKDGTFFIPHAYFTYWDEESSLGASLSINSPFGLETDWPTTGLFASKNTFSRINMVMINPSVIFEVSGHLSFAAGVDYAYVNKVDLNNTAQLLSGDGDGWGGNASILYKGDSFNFGVTYRSRIKVDIKNGLITGGPALAGVLPALVGATTTGNTSLTLPDQLNVGFAFMPNEQWTLSFDADWVNWKTFKEIRIQYTPSLLSTVLTGGTNVNTLPENWKATIDLRAGAEWKYLPNMRARFGYIFSPTPIKDVDFSPSIPGNDRHIVSIGHGYDFTPETTLDLAYAYVHINKRNQTQSTGGTNALKNGTYKGNAHILMASINHRF</sequence>
<evidence type="ECO:0000256" key="7">
    <source>
        <dbReference type="ARBA" id="ARBA00023237"/>
    </source>
</evidence>
<name>A0A2K8L3B5_9PROT</name>
<feature type="signal peptide" evidence="8">
    <location>
        <begin position="1"/>
        <end position="20"/>
    </location>
</feature>
<dbReference type="GO" id="GO:0015483">
    <property type="term" value="F:long-chain fatty acid transporting porin activity"/>
    <property type="evidence" value="ECO:0007669"/>
    <property type="project" value="TreeGrafter"/>
</dbReference>
<accession>A0A2K8L3B5</accession>
<evidence type="ECO:0000256" key="6">
    <source>
        <dbReference type="ARBA" id="ARBA00023136"/>
    </source>
</evidence>
<evidence type="ECO:0000256" key="5">
    <source>
        <dbReference type="ARBA" id="ARBA00022729"/>
    </source>
</evidence>
<protein>
    <submittedName>
        <fullName evidence="9">Long-chain fatty acid transport protein</fullName>
    </submittedName>
</protein>
<dbReference type="InterPro" id="IPR005017">
    <property type="entry name" value="OMPP1/FadL/TodX"/>
</dbReference>
<evidence type="ECO:0000313" key="9">
    <source>
        <dbReference type="EMBL" id="ATX81592.1"/>
    </source>
</evidence>
<dbReference type="Pfam" id="PF03349">
    <property type="entry name" value="Toluene_X"/>
    <property type="match status" value="1"/>
</dbReference>
<dbReference type="RefSeq" id="WP_100265033.1">
    <property type="nucleotide sequence ID" value="NZ_CP018800.1"/>
</dbReference>
<evidence type="ECO:0000256" key="2">
    <source>
        <dbReference type="ARBA" id="ARBA00008163"/>
    </source>
</evidence>
<keyword evidence="5 8" id="KW-0732">Signal</keyword>
<proteinExistence type="inferred from homology"/>
<keyword evidence="10" id="KW-1185">Reference proteome</keyword>
<dbReference type="SUPFAM" id="SSF56935">
    <property type="entry name" value="Porins"/>
    <property type="match status" value="1"/>
</dbReference>